<keyword evidence="4" id="KW-1185">Reference proteome</keyword>
<dbReference type="PANTHER" id="PTHR46401:SF2">
    <property type="entry name" value="GLYCOSYLTRANSFERASE WBBK-RELATED"/>
    <property type="match status" value="1"/>
</dbReference>
<gene>
    <name evidence="3" type="ORF">GCM10023092_22150</name>
</gene>
<reference evidence="4" key="1">
    <citation type="journal article" date="2019" name="Int. J. Syst. Evol. Microbiol.">
        <title>The Global Catalogue of Microorganisms (GCM) 10K type strain sequencing project: providing services to taxonomists for standard genome sequencing and annotation.</title>
        <authorList>
            <consortium name="The Broad Institute Genomics Platform"/>
            <consortium name="The Broad Institute Genome Sequencing Center for Infectious Disease"/>
            <person name="Wu L."/>
            <person name="Ma J."/>
        </authorList>
    </citation>
    <scope>NUCLEOTIDE SEQUENCE [LARGE SCALE GENOMIC DNA]</scope>
    <source>
        <strain evidence="4">JCM 31921</strain>
    </source>
</reference>
<proteinExistence type="predicted"/>
<dbReference type="Gene3D" id="3.40.50.2000">
    <property type="entry name" value="Glycogen Phosphorylase B"/>
    <property type="match status" value="1"/>
</dbReference>
<dbReference type="InterPro" id="IPR001296">
    <property type="entry name" value="Glyco_trans_1"/>
</dbReference>
<evidence type="ECO:0000313" key="3">
    <source>
        <dbReference type="EMBL" id="GAA4456628.1"/>
    </source>
</evidence>
<sequence length="373" mass="41915">MKFIINATNLSSGGALQVTRSLMYEWGRSDAGHEFHFFLSPYFGESDLSMQRPWLHITRLAEKPVYGTVQMSRHRRFMQQQELKIGPDAIFTVFGPSLWRPEGPHLCGFANGVFLFSSDAFIKERFRKGLFSKLSYALRRMLLFRELKNNADHFWVETETAAKALSREVHISSSAISVIGNTYPGLLRYAPVAPDGDRLRLLYLSAYYPHKNFEILPSLIGQLAATNRKVTFLLTLPESAFQKLAQQISVAGYLENIGPVTTDQLQSCYDQCDAAFIPSLLETFSASFPEAMQTGKPILCSDRPFAHDICGDAALYFDPLNVQDIAARIEAIASSEALRQTLTQKGFARLAKMETPEGRAQKLLSLLQKIAKR</sequence>
<comment type="caution">
    <text evidence="3">The sequence shown here is derived from an EMBL/GenBank/DDBJ whole genome shotgun (WGS) entry which is preliminary data.</text>
</comment>
<evidence type="ECO:0000259" key="2">
    <source>
        <dbReference type="Pfam" id="PF00534"/>
    </source>
</evidence>
<protein>
    <recommendedName>
        <fullName evidence="2">Glycosyl transferase family 1 domain-containing protein</fullName>
    </recommendedName>
</protein>
<dbReference type="PANTHER" id="PTHR46401">
    <property type="entry name" value="GLYCOSYLTRANSFERASE WBBK-RELATED"/>
    <property type="match status" value="1"/>
</dbReference>
<dbReference type="Proteomes" id="UP001501410">
    <property type="component" value="Unassembled WGS sequence"/>
</dbReference>
<keyword evidence="1" id="KW-0808">Transferase</keyword>
<dbReference type="EMBL" id="BAABEZ010000022">
    <property type="protein sequence ID" value="GAA4456628.1"/>
    <property type="molecule type" value="Genomic_DNA"/>
</dbReference>
<evidence type="ECO:0000313" key="4">
    <source>
        <dbReference type="Proteomes" id="UP001501410"/>
    </source>
</evidence>
<evidence type="ECO:0000256" key="1">
    <source>
        <dbReference type="ARBA" id="ARBA00022679"/>
    </source>
</evidence>
<accession>A0ABP8MXU5</accession>
<name>A0ABP8MXU5_9BACT</name>
<feature type="domain" description="Glycosyl transferase family 1" evidence="2">
    <location>
        <begin position="195"/>
        <end position="346"/>
    </location>
</feature>
<dbReference type="SUPFAM" id="SSF53756">
    <property type="entry name" value="UDP-Glycosyltransferase/glycogen phosphorylase"/>
    <property type="match status" value="1"/>
</dbReference>
<dbReference type="RefSeq" id="WP_344826876.1">
    <property type="nucleotide sequence ID" value="NZ_BAABEZ010000022.1"/>
</dbReference>
<organism evidence="3 4">
    <name type="scientific">Rurimicrobium arvi</name>
    <dbReference type="NCBI Taxonomy" id="2049916"/>
    <lineage>
        <taxon>Bacteria</taxon>
        <taxon>Pseudomonadati</taxon>
        <taxon>Bacteroidota</taxon>
        <taxon>Chitinophagia</taxon>
        <taxon>Chitinophagales</taxon>
        <taxon>Chitinophagaceae</taxon>
        <taxon>Rurimicrobium</taxon>
    </lineage>
</organism>
<dbReference type="Pfam" id="PF00534">
    <property type="entry name" value="Glycos_transf_1"/>
    <property type="match status" value="1"/>
</dbReference>